<protein>
    <submittedName>
        <fullName evidence="2">Uncharacterized protein</fullName>
    </submittedName>
</protein>
<dbReference type="InterPro" id="IPR011990">
    <property type="entry name" value="TPR-like_helical_dom_sf"/>
</dbReference>
<reference evidence="2 3" key="1">
    <citation type="submission" date="2017-11" db="EMBL/GenBank/DDBJ databases">
        <title>Taxonomic description and genome sequences of Spirosoma HA7 sp. nov., isolated from pollen microhabitat of Corylus avellana.</title>
        <authorList>
            <person name="Ambika Manirajan B."/>
            <person name="Suarez C."/>
            <person name="Ratering S."/>
            <person name="Geissler-Plaum R."/>
            <person name="Cardinale M."/>
            <person name="Sylvia S."/>
        </authorList>
    </citation>
    <scope>NUCLEOTIDE SEQUENCE [LARGE SCALE GENOMIC DNA]</scope>
    <source>
        <strain evidence="2 3">HA7</strain>
    </source>
</reference>
<sequence length="424" mass="48813">MESQFDDELLQLKNALRQQTFRFILIGHNRYSLYKDIADWLRTTFPDRPPVELRLADKDYRHINDELLAVKKGIVLIPDFGWLFREGNESICVAFNQRRDAFARLDIALICFIEPSQYIQVPKKVPDWWSLRSLELDFYREAPDRATDFISPESESSSLGGQTREEKQAEIQRLLRQVTTTEPDNQLLLASLYSQLATLSFVLSDYEEAYTYLQKTLMIMQQIGDRQGEGRALNNISQIYRARGDNEQALQYLQQSLAIQQEIGDRRGEGATLNNISQIYRARGDNEQALQYLQQSLAIRQEIGDRRGEGTSLNNISQIYRARGDNEQALQYLQQSLAIQQEIGDRQGEGATLNNMGAIYFNVDQNIDKAFPLLLRAFNIFVEIGSPNAEITRGYLDRTQEQIGEEKFNQIVQSIQNNSENSVD</sequence>
<evidence type="ECO:0000313" key="2">
    <source>
        <dbReference type="EMBL" id="AUD03699.1"/>
    </source>
</evidence>
<dbReference type="PANTHER" id="PTHR10098">
    <property type="entry name" value="RAPSYN-RELATED"/>
    <property type="match status" value="1"/>
</dbReference>
<dbReference type="AlphaFoldDB" id="A0A2K8Z1I3"/>
<keyword evidence="1" id="KW-0802">TPR repeat</keyword>
<accession>A0A2K8Z1I3</accession>
<proteinExistence type="predicted"/>
<dbReference type="SUPFAM" id="SSF48452">
    <property type="entry name" value="TPR-like"/>
    <property type="match status" value="1"/>
</dbReference>
<dbReference type="SMART" id="SM00028">
    <property type="entry name" value="TPR"/>
    <property type="match status" value="4"/>
</dbReference>
<evidence type="ECO:0000256" key="1">
    <source>
        <dbReference type="PROSITE-ProRule" id="PRU00339"/>
    </source>
</evidence>
<dbReference type="Proteomes" id="UP000232883">
    <property type="component" value="Chromosome"/>
</dbReference>
<evidence type="ECO:0000313" key="3">
    <source>
        <dbReference type="Proteomes" id="UP000232883"/>
    </source>
</evidence>
<organism evidence="2 3">
    <name type="scientific">Spirosoma pollinicola</name>
    <dbReference type="NCBI Taxonomy" id="2057025"/>
    <lineage>
        <taxon>Bacteria</taxon>
        <taxon>Pseudomonadati</taxon>
        <taxon>Bacteroidota</taxon>
        <taxon>Cytophagia</taxon>
        <taxon>Cytophagales</taxon>
        <taxon>Cytophagaceae</taxon>
        <taxon>Spirosoma</taxon>
    </lineage>
</organism>
<dbReference type="PROSITE" id="PS50005">
    <property type="entry name" value="TPR"/>
    <property type="match status" value="2"/>
</dbReference>
<dbReference type="OrthoDB" id="1523128at2"/>
<feature type="repeat" description="TPR" evidence="1">
    <location>
        <begin position="310"/>
        <end position="343"/>
    </location>
</feature>
<gene>
    <name evidence="2" type="ORF">CWM47_18805</name>
</gene>
<dbReference type="PANTHER" id="PTHR10098:SF108">
    <property type="entry name" value="TETRATRICOPEPTIDE REPEAT PROTEIN 28"/>
    <property type="match status" value="1"/>
</dbReference>
<feature type="repeat" description="TPR" evidence="1">
    <location>
        <begin position="230"/>
        <end position="263"/>
    </location>
</feature>
<dbReference type="Pfam" id="PF13424">
    <property type="entry name" value="TPR_12"/>
    <property type="match status" value="2"/>
</dbReference>
<dbReference type="EMBL" id="CP025096">
    <property type="protein sequence ID" value="AUD03699.1"/>
    <property type="molecule type" value="Genomic_DNA"/>
</dbReference>
<dbReference type="RefSeq" id="WP_100989766.1">
    <property type="nucleotide sequence ID" value="NZ_CP025096.1"/>
</dbReference>
<dbReference type="InterPro" id="IPR019734">
    <property type="entry name" value="TPR_rpt"/>
</dbReference>
<keyword evidence="3" id="KW-1185">Reference proteome</keyword>
<dbReference type="KEGG" id="spir:CWM47_18805"/>
<dbReference type="Gene3D" id="1.25.40.10">
    <property type="entry name" value="Tetratricopeptide repeat domain"/>
    <property type="match status" value="1"/>
</dbReference>
<name>A0A2K8Z1I3_9BACT</name>